<evidence type="ECO:0000256" key="1">
    <source>
        <dbReference type="SAM" id="MobiDB-lite"/>
    </source>
</evidence>
<dbReference type="Proteomes" id="UP000000702">
    <property type="component" value="Unassembled WGS sequence"/>
</dbReference>
<comment type="caution">
    <text evidence="2">The sequence shown here is derived from an EMBL/GenBank/DDBJ whole genome shotgun (WGS) entry which is preliminary data.</text>
</comment>
<feature type="compositionally biased region" description="Basic residues" evidence="1">
    <location>
        <begin position="150"/>
        <end position="160"/>
    </location>
</feature>
<dbReference type="AlphaFoldDB" id="F9W850"/>
<organism evidence="2 3">
    <name type="scientific">Trypanosoma congolense (strain IL3000)</name>
    <dbReference type="NCBI Taxonomy" id="1068625"/>
    <lineage>
        <taxon>Eukaryota</taxon>
        <taxon>Discoba</taxon>
        <taxon>Euglenozoa</taxon>
        <taxon>Kinetoplastea</taxon>
        <taxon>Metakinetoplastina</taxon>
        <taxon>Trypanosomatida</taxon>
        <taxon>Trypanosomatidae</taxon>
        <taxon>Trypanosoma</taxon>
        <taxon>Nannomonas</taxon>
    </lineage>
</organism>
<keyword evidence="3" id="KW-1185">Reference proteome</keyword>
<evidence type="ECO:0000313" key="3">
    <source>
        <dbReference type="Proteomes" id="UP000000702"/>
    </source>
</evidence>
<feature type="region of interest" description="Disordered" evidence="1">
    <location>
        <begin position="135"/>
        <end position="162"/>
    </location>
</feature>
<dbReference type="VEuPathDB" id="TriTrypDB:TcIL3000_0_41340"/>
<gene>
    <name evidence="2" type="ORF">TCIL3000_0_41340</name>
</gene>
<name>F9W850_TRYCI</name>
<evidence type="ECO:0000313" key="2">
    <source>
        <dbReference type="EMBL" id="CCD13377.1"/>
    </source>
</evidence>
<dbReference type="EMBL" id="CAEQ01001137">
    <property type="protein sequence ID" value="CCD13377.1"/>
    <property type="molecule type" value="Genomic_DNA"/>
</dbReference>
<protein>
    <submittedName>
        <fullName evidence="2">WGS project CAEQ00000000 data, annotated contig 1706</fullName>
    </submittedName>
</protein>
<sequence>MSEVPGLTSKYYSCRKPLVLPEGHQNVGIGISPKELRLGFDESRKCTPLRHSDRSRHTQGTVAVAPRVGPVRCPACSQSNFVQPVHQRGIRHNNATNTLSSSPLFAAAGGASAGNSRGQAGRSCNLPASFNQAKVHQHSRPRPPAATSVTRRKGRLPKVSRRGDDVVDVLAAKSAFLEAGLRDVMERLDEHQSELHNVTCLLHKLVLSSTHCGP</sequence>
<accession>F9W850</accession>
<reference evidence="2 3" key="2">
    <citation type="journal article" date="2012" name="Proc. Natl. Acad. Sci. U.S.A.">
        <title>Antigenic diversity is generated by distinct evolutionary mechanisms in African trypanosome species.</title>
        <authorList>
            <person name="Jackson A.P."/>
            <person name="Berry A."/>
            <person name="Aslett M."/>
            <person name="Allison H.C."/>
            <person name="Burton P."/>
            <person name="Vavrova-Anderson J."/>
            <person name="Brown R."/>
            <person name="Browne H."/>
            <person name="Corton N."/>
            <person name="Hauser H."/>
            <person name="Gamble J."/>
            <person name="Gilderthorp R."/>
            <person name="Marcello L."/>
            <person name="McQuillan J."/>
            <person name="Otto T.D."/>
            <person name="Quail M.A."/>
            <person name="Sanders M.J."/>
            <person name="van Tonder A."/>
            <person name="Ginger M.L."/>
            <person name="Field M.C."/>
            <person name="Barry J.D."/>
            <person name="Hertz-Fowler C."/>
            <person name="Berriman M."/>
        </authorList>
    </citation>
    <scope>NUCLEOTIDE SEQUENCE [LARGE SCALE GENOMIC DNA]</scope>
    <source>
        <strain evidence="2 3">IL3000</strain>
    </source>
</reference>
<proteinExistence type="predicted"/>
<reference evidence="3" key="1">
    <citation type="submission" date="2011-07" db="EMBL/GenBank/DDBJ databases">
        <title>Divergent evolution of antigenic variation in African trypanosomes.</title>
        <authorList>
            <person name="Jackson A.P."/>
            <person name="Berry A."/>
            <person name="Allison H.C."/>
            <person name="Burton P."/>
            <person name="Anderson J."/>
            <person name="Aslett M."/>
            <person name="Brown R."/>
            <person name="Corton N."/>
            <person name="Harris D."/>
            <person name="Hauser H."/>
            <person name="Gamble J."/>
            <person name="Gilderthorp R."/>
            <person name="McQuillan J."/>
            <person name="Quail M.A."/>
            <person name="Sanders M."/>
            <person name="Van Tonder A."/>
            <person name="Ginger M.L."/>
            <person name="Donelson J.E."/>
            <person name="Field M.C."/>
            <person name="Barry J.D."/>
            <person name="Berriman M."/>
            <person name="Hertz-Fowler C."/>
        </authorList>
    </citation>
    <scope>NUCLEOTIDE SEQUENCE [LARGE SCALE GENOMIC DNA]</scope>
    <source>
        <strain evidence="3">IL3000</strain>
    </source>
</reference>